<comment type="similarity">
    <text evidence="1">Belongs to the AHA1 family.</text>
</comment>
<dbReference type="Proteomes" id="UP000616724">
    <property type="component" value="Unassembled WGS sequence"/>
</dbReference>
<name>A0A8J3RJQ8_9ACTN</name>
<dbReference type="Gene3D" id="3.30.530.20">
    <property type="match status" value="1"/>
</dbReference>
<feature type="domain" description="Activator of Hsp90 ATPase homologue 1/2-like C-terminal" evidence="2">
    <location>
        <begin position="22"/>
        <end position="153"/>
    </location>
</feature>
<sequence length="159" mass="17973">MAKTQITAEPGLPQIIITREFDAPRDLVFRAYTDPELLPKWLGPRDLTMTVKEYDVRDGGRWRYISTDAEGNEYGFHGIFHGTPSPDAIVQTFEFDGMPGHVCLETLTLEERDGRTLVRTVSVFQSVEDRDGMVASGMEHGVRDSDERLEELLAELTAR</sequence>
<organism evidence="3 4">
    <name type="scientific">Planobispora longispora</name>
    <dbReference type="NCBI Taxonomy" id="28887"/>
    <lineage>
        <taxon>Bacteria</taxon>
        <taxon>Bacillati</taxon>
        <taxon>Actinomycetota</taxon>
        <taxon>Actinomycetes</taxon>
        <taxon>Streptosporangiales</taxon>
        <taxon>Streptosporangiaceae</taxon>
        <taxon>Planobispora</taxon>
    </lineage>
</organism>
<dbReference type="InterPro" id="IPR013538">
    <property type="entry name" value="ASHA1/2-like_C"/>
</dbReference>
<dbReference type="InterPro" id="IPR023393">
    <property type="entry name" value="START-like_dom_sf"/>
</dbReference>
<comment type="caution">
    <text evidence="3">The sequence shown here is derived from an EMBL/GenBank/DDBJ whole genome shotgun (WGS) entry which is preliminary data.</text>
</comment>
<dbReference type="SUPFAM" id="SSF55961">
    <property type="entry name" value="Bet v1-like"/>
    <property type="match status" value="1"/>
</dbReference>
<reference evidence="3 4" key="1">
    <citation type="submission" date="2021-01" db="EMBL/GenBank/DDBJ databases">
        <title>Whole genome shotgun sequence of Planobispora longispora NBRC 13918.</title>
        <authorList>
            <person name="Komaki H."/>
            <person name="Tamura T."/>
        </authorList>
    </citation>
    <scope>NUCLEOTIDE SEQUENCE [LARGE SCALE GENOMIC DNA]</scope>
    <source>
        <strain evidence="3 4">NBRC 13918</strain>
    </source>
</reference>
<evidence type="ECO:0000313" key="3">
    <source>
        <dbReference type="EMBL" id="GIH77741.1"/>
    </source>
</evidence>
<evidence type="ECO:0000256" key="1">
    <source>
        <dbReference type="ARBA" id="ARBA00006817"/>
    </source>
</evidence>
<keyword evidence="4" id="KW-1185">Reference proteome</keyword>
<dbReference type="EMBL" id="BOOH01000034">
    <property type="protein sequence ID" value="GIH77741.1"/>
    <property type="molecule type" value="Genomic_DNA"/>
</dbReference>
<accession>A0A8J3RJQ8</accession>
<evidence type="ECO:0000313" key="4">
    <source>
        <dbReference type="Proteomes" id="UP000616724"/>
    </source>
</evidence>
<protein>
    <submittedName>
        <fullName evidence="3">ATPase</fullName>
    </submittedName>
</protein>
<gene>
    <name evidence="3" type="ORF">Plo01_41700</name>
</gene>
<dbReference type="AlphaFoldDB" id="A0A8J3RJQ8"/>
<dbReference type="RefSeq" id="WP_203892299.1">
    <property type="nucleotide sequence ID" value="NZ_BOOH01000034.1"/>
</dbReference>
<dbReference type="CDD" id="cd07826">
    <property type="entry name" value="SRPBCC_CalC_Aha1-like_9"/>
    <property type="match status" value="1"/>
</dbReference>
<dbReference type="Pfam" id="PF08327">
    <property type="entry name" value="AHSA1"/>
    <property type="match status" value="1"/>
</dbReference>
<proteinExistence type="inferred from homology"/>
<evidence type="ECO:0000259" key="2">
    <source>
        <dbReference type="Pfam" id="PF08327"/>
    </source>
</evidence>